<comment type="similarity">
    <text evidence="2">Belongs to the UPF0702 family.</text>
</comment>
<evidence type="ECO:0000256" key="1">
    <source>
        <dbReference type="ARBA" id="ARBA00004651"/>
    </source>
</evidence>
<evidence type="ECO:0000313" key="10">
    <source>
        <dbReference type="Proteomes" id="UP001601059"/>
    </source>
</evidence>
<dbReference type="RefSeq" id="WP_389357895.1">
    <property type="nucleotide sequence ID" value="NZ_JBIACK010000001.1"/>
</dbReference>
<comment type="caution">
    <text evidence="9">The sequence shown here is derived from an EMBL/GenBank/DDBJ whole genome shotgun (WGS) entry which is preliminary data.</text>
</comment>
<feature type="transmembrane region" description="Helical" evidence="7">
    <location>
        <begin position="57"/>
        <end position="77"/>
    </location>
</feature>
<evidence type="ECO:0000256" key="2">
    <source>
        <dbReference type="ARBA" id="ARBA00006448"/>
    </source>
</evidence>
<keyword evidence="4 7" id="KW-0812">Transmembrane</keyword>
<keyword evidence="3" id="KW-1003">Cell membrane</keyword>
<dbReference type="Proteomes" id="UP001601059">
    <property type="component" value="Unassembled WGS sequence"/>
</dbReference>
<feature type="domain" description="YetF C-terminal" evidence="8">
    <location>
        <begin position="79"/>
        <end position="150"/>
    </location>
</feature>
<gene>
    <name evidence="9" type="ORF">ACFYKX_02970</name>
</gene>
<reference evidence="9 10" key="1">
    <citation type="submission" date="2024-08" db="EMBL/GenBank/DDBJ databases">
        <title>Two novel Cytobacillus novel species.</title>
        <authorList>
            <person name="Liu G."/>
        </authorList>
    </citation>
    <scope>NUCLEOTIDE SEQUENCE [LARGE SCALE GENOMIC DNA]</scope>
    <source>
        <strain evidence="9 10">FJAT-54145</strain>
    </source>
</reference>
<accession>A0ABW6K5W6</accession>
<dbReference type="Pfam" id="PF04239">
    <property type="entry name" value="DUF421"/>
    <property type="match status" value="1"/>
</dbReference>
<dbReference type="InterPro" id="IPR023090">
    <property type="entry name" value="UPF0702_alpha/beta_dom_sf"/>
</dbReference>
<dbReference type="PANTHER" id="PTHR34582">
    <property type="entry name" value="UPF0702 TRANSMEMBRANE PROTEIN YCAP"/>
    <property type="match status" value="1"/>
</dbReference>
<protein>
    <submittedName>
        <fullName evidence="9">DUF421 domain-containing protein</fullName>
    </submittedName>
</protein>
<dbReference type="InterPro" id="IPR007353">
    <property type="entry name" value="DUF421"/>
</dbReference>
<dbReference type="PANTHER" id="PTHR34582:SF2">
    <property type="entry name" value="UPF0702 TRANSMEMBRANE PROTEIN YDFR"/>
    <property type="match status" value="1"/>
</dbReference>
<keyword evidence="5 7" id="KW-1133">Transmembrane helix</keyword>
<dbReference type="EMBL" id="JBIACK010000001">
    <property type="protein sequence ID" value="MFE8699581.1"/>
    <property type="molecule type" value="Genomic_DNA"/>
</dbReference>
<evidence type="ECO:0000256" key="7">
    <source>
        <dbReference type="SAM" id="Phobius"/>
    </source>
</evidence>
<keyword evidence="10" id="KW-1185">Reference proteome</keyword>
<keyword evidence="6 7" id="KW-0472">Membrane</keyword>
<sequence>MPHWLQAVVYITAAIILLRVGGKRAISQTTPSEVVLMIGIGTVLVHPLKEENSWESVYNGSLIILGLIFVSYLQILIPKTKKWIMGEPLLLIEEGRVIEKNLRKARIPEDELKMRLRIKKINDIKSVKSASLEVSGEIGVELFPNETYATKKDLEDIKYALNVISTKLNCPLTFNPPSPKDSDDNLFKQVKKVQYKDPTQ</sequence>
<evidence type="ECO:0000256" key="6">
    <source>
        <dbReference type="ARBA" id="ARBA00023136"/>
    </source>
</evidence>
<comment type="subcellular location">
    <subcellularLocation>
        <location evidence="1">Cell membrane</location>
        <topology evidence="1">Multi-pass membrane protein</topology>
    </subcellularLocation>
</comment>
<evidence type="ECO:0000256" key="3">
    <source>
        <dbReference type="ARBA" id="ARBA00022475"/>
    </source>
</evidence>
<organism evidence="9 10">
    <name type="scientific">Cytobacillus spartinae</name>
    <dbReference type="NCBI Taxonomy" id="3299023"/>
    <lineage>
        <taxon>Bacteria</taxon>
        <taxon>Bacillati</taxon>
        <taxon>Bacillota</taxon>
        <taxon>Bacilli</taxon>
        <taxon>Bacillales</taxon>
        <taxon>Bacillaceae</taxon>
        <taxon>Cytobacillus</taxon>
    </lineage>
</organism>
<evidence type="ECO:0000313" key="9">
    <source>
        <dbReference type="EMBL" id="MFE8699581.1"/>
    </source>
</evidence>
<evidence type="ECO:0000256" key="5">
    <source>
        <dbReference type="ARBA" id="ARBA00022989"/>
    </source>
</evidence>
<dbReference type="Gene3D" id="3.30.240.20">
    <property type="entry name" value="bsu07140 like domains"/>
    <property type="match status" value="1"/>
</dbReference>
<proteinExistence type="inferred from homology"/>
<name>A0ABW6K5W6_9BACI</name>
<evidence type="ECO:0000259" key="8">
    <source>
        <dbReference type="Pfam" id="PF04239"/>
    </source>
</evidence>
<evidence type="ECO:0000256" key="4">
    <source>
        <dbReference type="ARBA" id="ARBA00022692"/>
    </source>
</evidence>